<comment type="similarity">
    <text evidence="20">Belongs to the peroxidase family. Classical plant (class III) peroxidase subfamily.</text>
</comment>
<feature type="active site" description="Proton acceptor" evidence="15">
    <location>
        <position position="69"/>
    </location>
</feature>
<dbReference type="Proteomes" id="UP000822688">
    <property type="component" value="Chromosome 4"/>
</dbReference>
<dbReference type="GO" id="GO:0140825">
    <property type="term" value="F:lactoperoxidase activity"/>
    <property type="evidence" value="ECO:0007669"/>
    <property type="project" value="UniProtKB-EC"/>
</dbReference>
<evidence type="ECO:0000256" key="2">
    <source>
        <dbReference type="ARBA" id="ARBA00002322"/>
    </source>
</evidence>
<dbReference type="AlphaFoldDB" id="A0A8T0IEQ4"/>
<evidence type="ECO:0000256" key="19">
    <source>
        <dbReference type="PIRSR" id="PIRSR600823-5"/>
    </source>
</evidence>
<dbReference type="PROSITE" id="PS00435">
    <property type="entry name" value="PEROXIDASE_1"/>
    <property type="match status" value="1"/>
</dbReference>
<dbReference type="Gene3D" id="1.10.420.10">
    <property type="entry name" value="Peroxidase, domain 2"/>
    <property type="match status" value="1"/>
</dbReference>
<feature type="binding site" evidence="17">
    <location>
        <position position="77"/>
    </location>
    <ligand>
        <name>Ca(2+)</name>
        <dbReference type="ChEBI" id="CHEBI:29108"/>
        <label>1</label>
    </ligand>
</feature>
<reference evidence="22" key="1">
    <citation type="submission" date="2020-06" db="EMBL/GenBank/DDBJ databases">
        <title>WGS assembly of Ceratodon purpureus strain R40.</title>
        <authorList>
            <person name="Carey S.B."/>
            <person name="Jenkins J."/>
            <person name="Shu S."/>
            <person name="Lovell J.T."/>
            <person name="Sreedasyam A."/>
            <person name="Maumus F."/>
            <person name="Tiley G.P."/>
            <person name="Fernandez-Pozo N."/>
            <person name="Barry K."/>
            <person name="Chen C."/>
            <person name="Wang M."/>
            <person name="Lipzen A."/>
            <person name="Daum C."/>
            <person name="Saski C.A."/>
            <person name="Payton A.C."/>
            <person name="Mcbreen J.C."/>
            <person name="Conrad R.E."/>
            <person name="Kollar L.M."/>
            <person name="Olsson S."/>
            <person name="Huttunen S."/>
            <person name="Landis J.B."/>
            <person name="Wickett N.J."/>
            <person name="Johnson M.G."/>
            <person name="Rensing S.A."/>
            <person name="Grimwood J."/>
            <person name="Schmutz J."/>
            <person name="Mcdaniel S.F."/>
        </authorList>
    </citation>
    <scope>NUCLEOTIDE SEQUENCE</scope>
    <source>
        <strain evidence="22">R40</strain>
    </source>
</reference>
<evidence type="ECO:0000256" key="3">
    <source>
        <dbReference type="ARBA" id="ARBA00004613"/>
    </source>
</evidence>
<evidence type="ECO:0000256" key="20">
    <source>
        <dbReference type="RuleBase" id="RU362060"/>
    </source>
</evidence>
<dbReference type="InterPro" id="IPR002016">
    <property type="entry name" value="Haem_peroxidase"/>
</dbReference>
<dbReference type="EMBL" id="CM026424">
    <property type="protein sequence ID" value="KAG0581347.1"/>
    <property type="molecule type" value="Genomic_DNA"/>
</dbReference>
<evidence type="ECO:0000256" key="12">
    <source>
        <dbReference type="ARBA" id="ARBA00023004"/>
    </source>
</evidence>
<evidence type="ECO:0000256" key="17">
    <source>
        <dbReference type="PIRSR" id="PIRSR600823-3"/>
    </source>
</evidence>
<keyword evidence="20" id="KW-0376">Hydrogen peroxide</keyword>
<dbReference type="GO" id="GO:0020037">
    <property type="term" value="F:heme binding"/>
    <property type="evidence" value="ECO:0007669"/>
    <property type="project" value="UniProtKB-UniRule"/>
</dbReference>
<feature type="binding site" evidence="17">
    <location>
        <position position="75"/>
    </location>
    <ligand>
        <name>Ca(2+)</name>
        <dbReference type="ChEBI" id="CHEBI:29108"/>
        <label>1</label>
    </ligand>
</feature>
<comment type="catalytic activity">
    <reaction evidence="1 20">
        <text>2 a phenolic donor + H2O2 = 2 a phenolic radical donor + 2 H2O</text>
        <dbReference type="Rhea" id="RHEA:56136"/>
        <dbReference type="ChEBI" id="CHEBI:15377"/>
        <dbReference type="ChEBI" id="CHEBI:16240"/>
        <dbReference type="ChEBI" id="CHEBI:139520"/>
        <dbReference type="ChEBI" id="CHEBI:139521"/>
        <dbReference type="EC" id="1.11.1.7"/>
    </reaction>
</comment>
<feature type="binding site" description="axial binding residue" evidence="17">
    <location>
        <position position="196"/>
    </location>
    <ligand>
        <name>heme b</name>
        <dbReference type="ChEBI" id="CHEBI:60344"/>
    </ligand>
    <ligandPart>
        <name>Fe</name>
        <dbReference type="ChEBI" id="CHEBI:18248"/>
    </ligandPart>
</feature>
<keyword evidence="14" id="KW-0325">Glycoprotein</keyword>
<keyword evidence="9 20" id="KW-0732">Signal</keyword>
<evidence type="ECO:0000256" key="18">
    <source>
        <dbReference type="PIRSR" id="PIRSR600823-4"/>
    </source>
</evidence>
<feature type="disulfide bond" evidence="19">
    <location>
        <begin position="71"/>
        <end position="76"/>
    </location>
</feature>
<evidence type="ECO:0000256" key="13">
    <source>
        <dbReference type="ARBA" id="ARBA00023157"/>
    </source>
</evidence>
<dbReference type="InterPro" id="IPR010255">
    <property type="entry name" value="Haem_peroxidase_sf"/>
</dbReference>
<feature type="binding site" evidence="17">
    <location>
        <position position="73"/>
    </location>
    <ligand>
        <name>Ca(2+)</name>
        <dbReference type="ChEBI" id="CHEBI:29108"/>
        <label>1</label>
    </ligand>
</feature>
<evidence type="ECO:0000256" key="14">
    <source>
        <dbReference type="ARBA" id="ARBA00023180"/>
    </source>
</evidence>
<comment type="cofactor">
    <cofactor evidence="17 20">
        <name>heme b</name>
        <dbReference type="ChEBI" id="CHEBI:60344"/>
    </cofactor>
    <text evidence="17 20">Binds 1 heme b (iron(II)-protoporphyrin IX) group per subunit.</text>
</comment>
<dbReference type="PRINTS" id="PR00461">
    <property type="entry name" value="PLPEROXIDASE"/>
</dbReference>
<evidence type="ECO:0000256" key="1">
    <source>
        <dbReference type="ARBA" id="ARBA00000189"/>
    </source>
</evidence>
<feature type="site" description="Transition state stabilizer" evidence="18">
    <location>
        <position position="65"/>
    </location>
</feature>
<dbReference type="InterPro" id="IPR000823">
    <property type="entry name" value="Peroxidase_pln"/>
</dbReference>
<comment type="subcellular location">
    <subcellularLocation>
        <location evidence="3 20">Secreted</location>
    </subcellularLocation>
</comment>
<dbReference type="CDD" id="cd00693">
    <property type="entry name" value="secretory_peroxidase"/>
    <property type="match status" value="1"/>
</dbReference>
<dbReference type="PROSITE" id="PS00436">
    <property type="entry name" value="PEROXIDASE_2"/>
    <property type="match status" value="1"/>
</dbReference>
<dbReference type="Gene3D" id="1.10.520.10">
    <property type="match status" value="1"/>
</dbReference>
<evidence type="ECO:0000256" key="16">
    <source>
        <dbReference type="PIRSR" id="PIRSR600823-2"/>
    </source>
</evidence>
<feature type="disulfide bond" evidence="19">
    <location>
        <begin position="38"/>
        <end position="118"/>
    </location>
</feature>
<evidence type="ECO:0000313" key="23">
    <source>
        <dbReference type="Proteomes" id="UP000822688"/>
    </source>
</evidence>
<comment type="cofactor">
    <cofactor evidence="17 20">
        <name>Ca(2+)</name>
        <dbReference type="ChEBI" id="CHEBI:29108"/>
    </cofactor>
    <text evidence="17 20">Binds 2 calcium ions per subunit.</text>
</comment>
<evidence type="ECO:0000256" key="6">
    <source>
        <dbReference type="ARBA" id="ARBA00022559"/>
    </source>
</evidence>
<dbReference type="FunFam" id="1.10.420.10:FF:000001">
    <property type="entry name" value="Peroxidase"/>
    <property type="match status" value="1"/>
</dbReference>
<dbReference type="SUPFAM" id="SSF48113">
    <property type="entry name" value="Heme-dependent peroxidases"/>
    <property type="match status" value="1"/>
</dbReference>
<dbReference type="EC" id="1.11.1.7" evidence="20"/>
<dbReference type="GO" id="GO:0006979">
    <property type="term" value="P:response to oxidative stress"/>
    <property type="evidence" value="ECO:0007669"/>
    <property type="project" value="UniProtKB-UniRule"/>
</dbReference>
<evidence type="ECO:0000256" key="8">
    <source>
        <dbReference type="ARBA" id="ARBA00022723"/>
    </source>
</evidence>
<feature type="binding site" evidence="17">
    <location>
        <position position="257"/>
    </location>
    <ligand>
        <name>Ca(2+)</name>
        <dbReference type="ChEBI" id="CHEBI:29108"/>
        <label>2</label>
    </ligand>
</feature>
<dbReference type="FunFam" id="1.10.520.10:FF:000006">
    <property type="entry name" value="Peroxidase"/>
    <property type="match status" value="1"/>
</dbReference>
<evidence type="ECO:0000259" key="21">
    <source>
        <dbReference type="PROSITE" id="PS50873"/>
    </source>
</evidence>
<feature type="binding site" evidence="17">
    <location>
        <position position="79"/>
    </location>
    <ligand>
        <name>Ca(2+)</name>
        <dbReference type="ChEBI" id="CHEBI:29108"/>
        <label>1</label>
    </ligand>
</feature>
<gene>
    <name evidence="22" type="ORF">KC19_4G244300</name>
</gene>
<evidence type="ECO:0000256" key="15">
    <source>
        <dbReference type="PIRSR" id="PIRSR600823-1"/>
    </source>
</evidence>
<keyword evidence="23" id="KW-1185">Reference proteome</keyword>
<dbReference type="InterPro" id="IPR019793">
    <property type="entry name" value="Peroxidases_heam-ligand_BS"/>
</dbReference>
<feature type="binding site" evidence="16">
    <location>
        <position position="166"/>
    </location>
    <ligand>
        <name>substrate</name>
    </ligand>
</feature>
<feature type="binding site" evidence="17">
    <location>
        <position position="70"/>
    </location>
    <ligand>
        <name>Ca(2+)</name>
        <dbReference type="ChEBI" id="CHEBI:29108"/>
        <label>1</label>
    </ligand>
</feature>
<keyword evidence="11 20" id="KW-0560">Oxidoreductase</keyword>
<evidence type="ECO:0000256" key="9">
    <source>
        <dbReference type="ARBA" id="ARBA00022729"/>
    </source>
</evidence>
<proteinExistence type="inferred from homology"/>
<dbReference type="PRINTS" id="PR00458">
    <property type="entry name" value="PEROXIDASE"/>
</dbReference>
<keyword evidence="8 17" id="KW-0479">Metal-binding</keyword>
<keyword evidence="5 20" id="KW-0964">Secreted</keyword>
<dbReference type="InterPro" id="IPR019794">
    <property type="entry name" value="Peroxidases_AS"/>
</dbReference>
<keyword evidence="13 19" id="KW-1015">Disulfide bond</keyword>
<dbReference type="Pfam" id="PF00141">
    <property type="entry name" value="peroxidase"/>
    <property type="match status" value="1"/>
</dbReference>
<evidence type="ECO:0000256" key="5">
    <source>
        <dbReference type="ARBA" id="ARBA00022525"/>
    </source>
</evidence>
<feature type="binding site" evidence="17">
    <location>
        <position position="92"/>
    </location>
    <ligand>
        <name>Ca(2+)</name>
        <dbReference type="ChEBI" id="CHEBI:29108"/>
        <label>1</label>
    </ligand>
</feature>
<dbReference type="PANTHER" id="PTHR31517">
    <property type="match status" value="1"/>
</dbReference>
<comment type="similarity">
    <text evidence="4">Belongs to the peroxidase family. Ascorbate peroxidase subfamily.</text>
</comment>
<feature type="binding site" evidence="17">
    <location>
        <position position="197"/>
    </location>
    <ligand>
        <name>Ca(2+)</name>
        <dbReference type="ChEBI" id="CHEBI:29108"/>
        <label>2</label>
    </ligand>
</feature>
<keyword evidence="6 20" id="KW-0575">Peroxidase</keyword>
<comment type="caution">
    <text evidence="22">The sequence shown here is derived from an EMBL/GenBank/DDBJ whole genome shotgun (WGS) entry which is preliminary data.</text>
</comment>
<feature type="binding site" evidence="17">
    <location>
        <position position="249"/>
    </location>
    <ligand>
        <name>Ca(2+)</name>
        <dbReference type="ChEBI" id="CHEBI:29108"/>
        <label>2</label>
    </ligand>
</feature>
<feature type="chain" id="PRO_5035965940" description="Peroxidase" evidence="20">
    <location>
        <begin position="27"/>
        <end position="335"/>
    </location>
</feature>
<evidence type="ECO:0000256" key="11">
    <source>
        <dbReference type="ARBA" id="ARBA00023002"/>
    </source>
</evidence>
<feature type="disulfide bond" evidence="19">
    <location>
        <begin position="124"/>
        <end position="328"/>
    </location>
</feature>
<evidence type="ECO:0000313" key="22">
    <source>
        <dbReference type="EMBL" id="KAG0581347.1"/>
    </source>
</evidence>
<comment type="function">
    <text evidence="2">Removal of H(2)O(2), oxidation of toxic reductants, biosynthesis and degradation of lignin, suberization, auxin catabolism, response to environmental stresses such as wounding, pathogen attack and oxidative stress. These functions might be dependent on each isozyme/isoform in each plant tissue.</text>
</comment>
<name>A0A8T0IEQ4_CERPU</name>
<feature type="domain" description="Plant heme peroxidase family profile" evidence="21">
    <location>
        <begin position="27"/>
        <end position="332"/>
    </location>
</feature>
<keyword evidence="7 20" id="KW-0349">Heme</keyword>
<evidence type="ECO:0000256" key="4">
    <source>
        <dbReference type="ARBA" id="ARBA00006873"/>
    </source>
</evidence>
<dbReference type="PANTHER" id="PTHR31517:SF84">
    <property type="entry name" value="PEROXIDASE"/>
    <property type="match status" value="1"/>
</dbReference>
<feature type="signal peptide" evidence="20">
    <location>
        <begin position="1"/>
        <end position="26"/>
    </location>
</feature>
<sequence>MARVRTWLQILALVAALRYSSVQVEAQLMVGFYRTRNCLYAEAIVRQTVTAAINDDPSVAASLIRMLFHDCFVEGCDASILLDASPQNPVPEKDAVPNVSIRGFEVIDAAKAALEKTCPSTVSCADIIALAARDAVELSGGQSFNMPTGRLDGTVSSADSAASSLPSPLSSTIELTQMFLEQGLSQDEMITLSGAHTIGSTTCKQIMSRIYGFDGTKTGVDPNIDFDYALYLRRLCPEDGNTSRSVPLDSVSPNKFDNMYYMNGITGRVLFPSDTTLFEDGQTQFASKLNSQNEDLWEVKFANAMVHMSSIKVKTAWPDQRGEVRLNCRVTNAGK</sequence>
<dbReference type="PROSITE" id="PS50873">
    <property type="entry name" value="PEROXIDASE_4"/>
    <property type="match status" value="1"/>
</dbReference>
<keyword evidence="12 17" id="KW-0408">Iron</keyword>
<keyword evidence="10 17" id="KW-0106">Calcium</keyword>
<dbReference type="GO" id="GO:0042744">
    <property type="term" value="P:hydrogen peroxide catabolic process"/>
    <property type="evidence" value="ECO:0007669"/>
    <property type="project" value="UniProtKB-KW"/>
</dbReference>
<evidence type="ECO:0000256" key="7">
    <source>
        <dbReference type="ARBA" id="ARBA00022617"/>
    </source>
</evidence>
<organism evidence="22 23">
    <name type="scientific">Ceratodon purpureus</name>
    <name type="common">Fire moss</name>
    <name type="synonym">Dicranum purpureum</name>
    <dbReference type="NCBI Taxonomy" id="3225"/>
    <lineage>
        <taxon>Eukaryota</taxon>
        <taxon>Viridiplantae</taxon>
        <taxon>Streptophyta</taxon>
        <taxon>Embryophyta</taxon>
        <taxon>Bryophyta</taxon>
        <taxon>Bryophytina</taxon>
        <taxon>Bryopsida</taxon>
        <taxon>Dicranidae</taxon>
        <taxon>Pseudoditrichales</taxon>
        <taxon>Ditrichaceae</taxon>
        <taxon>Ceratodon</taxon>
    </lineage>
</organism>
<feature type="disulfide bond" evidence="19">
    <location>
        <begin position="203"/>
        <end position="236"/>
    </location>
</feature>
<accession>A0A8T0IEQ4</accession>
<evidence type="ECO:0000256" key="10">
    <source>
        <dbReference type="ARBA" id="ARBA00022837"/>
    </source>
</evidence>
<dbReference type="GO" id="GO:0046872">
    <property type="term" value="F:metal ion binding"/>
    <property type="evidence" value="ECO:0007669"/>
    <property type="project" value="UniProtKB-UniRule"/>
</dbReference>
<dbReference type="InterPro" id="IPR033905">
    <property type="entry name" value="Secretory_peroxidase"/>
</dbReference>
<dbReference type="GO" id="GO:0005576">
    <property type="term" value="C:extracellular region"/>
    <property type="evidence" value="ECO:0007669"/>
    <property type="project" value="UniProtKB-SubCell"/>
</dbReference>
<protein>
    <recommendedName>
        <fullName evidence="20">Peroxidase</fullName>
        <ecNumber evidence="20">1.11.1.7</ecNumber>
    </recommendedName>
</protein>